<evidence type="ECO:0000313" key="2">
    <source>
        <dbReference type="EMBL" id="MBP1464358.1"/>
    </source>
</evidence>
<dbReference type="SUPFAM" id="SSF52980">
    <property type="entry name" value="Restriction endonuclease-like"/>
    <property type="match status" value="1"/>
</dbReference>
<feature type="transmembrane region" description="Helical" evidence="1">
    <location>
        <begin position="56"/>
        <end position="78"/>
    </location>
</feature>
<gene>
    <name evidence="2" type="ORF">EYB53_001435</name>
</gene>
<name>A0ABS4D4L8_9CHLR</name>
<dbReference type="Gene3D" id="3.40.50.10770">
    <property type="entry name" value="Hypothetical protein VC1899 like domain (Restriction endonuclease-like)"/>
    <property type="match status" value="1"/>
</dbReference>
<comment type="caution">
    <text evidence="2">The sequence shown here is derived from an EMBL/GenBank/DDBJ whole genome shotgun (WGS) entry which is preliminary data.</text>
</comment>
<dbReference type="InterPro" id="IPR011335">
    <property type="entry name" value="Restrct_endonuc-II-like"/>
</dbReference>
<keyword evidence="3" id="KW-1185">Reference proteome</keyword>
<reference evidence="2 3" key="1">
    <citation type="submission" date="2021-03" db="EMBL/GenBank/DDBJ databases">
        <authorList>
            <person name="Grouzdev D.S."/>
        </authorList>
    </citation>
    <scope>NUCLEOTIDE SEQUENCE [LARGE SCALE GENOMIC DNA]</scope>
    <source>
        <strain evidence="2 3">M50-1</strain>
    </source>
</reference>
<dbReference type="EMBL" id="SIJK02000001">
    <property type="protein sequence ID" value="MBP1464358.1"/>
    <property type="molecule type" value="Genomic_DNA"/>
</dbReference>
<keyword evidence="1" id="KW-1133">Transmembrane helix</keyword>
<keyword evidence="1" id="KW-0812">Transmembrane</keyword>
<sequence length="243" mass="27087">MNRRRIVDIFQDVTNPSIPVLFLVGTIVLAVLGNAVYDLLFIVLSPDPDQAVVVRLMLLSGGSLLLLALIVGFLWLWYNARRRPPLKPLKPAQILDRSYAGLVVFVSENPQASEQRAIQHHLRDRTLTHLWLIVSREARGNAQMLTGWLRTESGGDRVQLTQLPLTDAFDIEASHRAVVDALETADAMVDQLIVDITSGTKQMSAGAVLACREYGVPMQYVRTVYEHGRVVRDAPAQLMKVQL</sequence>
<evidence type="ECO:0000256" key="1">
    <source>
        <dbReference type="SAM" id="Phobius"/>
    </source>
</evidence>
<feature type="transmembrane region" description="Helical" evidence="1">
    <location>
        <begin position="20"/>
        <end position="44"/>
    </location>
</feature>
<dbReference type="Proteomes" id="UP001193081">
    <property type="component" value="Unassembled WGS sequence"/>
</dbReference>
<organism evidence="2 3">
    <name type="scientific">Candidatus Chloroploca mongolica</name>
    <dbReference type="NCBI Taxonomy" id="2528176"/>
    <lineage>
        <taxon>Bacteria</taxon>
        <taxon>Bacillati</taxon>
        <taxon>Chloroflexota</taxon>
        <taxon>Chloroflexia</taxon>
        <taxon>Chloroflexales</taxon>
        <taxon>Chloroflexineae</taxon>
        <taxon>Oscillochloridaceae</taxon>
        <taxon>Candidatus Chloroploca</taxon>
    </lineage>
</organism>
<dbReference type="RefSeq" id="WP_135475955.1">
    <property type="nucleotide sequence ID" value="NZ_SIJK02000001.1"/>
</dbReference>
<protein>
    <submittedName>
        <fullName evidence="2">DUF1887 family protein</fullName>
    </submittedName>
</protein>
<proteinExistence type="predicted"/>
<accession>A0ABS4D4L8</accession>
<keyword evidence="1" id="KW-0472">Membrane</keyword>
<evidence type="ECO:0000313" key="3">
    <source>
        <dbReference type="Proteomes" id="UP001193081"/>
    </source>
</evidence>